<dbReference type="OrthoDB" id="3687641at2759"/>
<reference evidence="5" key="1">
    <citation type="journal article" date="2020" name="Stud. Mycol.">
        <title>101 Dothideomycetes genomes: a test case for predicting lifestyles and emergence of pathogens.</title>
        <authorList>
            <person name="Haridas S."/>
            <person name="Albert R."/>
            <person name="Binder M."/>
            <person name="Bloem J."/>
            <person name="Labutti K."/>
            <person name="Salamov A."/>
            <person name="Andreopoulos B."/>
            <person name="Baker S."/>
            <person name="Barry K."/>
            <person name="Bills G."/>
            <person name="Bluhm B."/>
            <person name="Cannon C."/>
            <person name="Castanera R."/>
            <person name="Culley D."/>
            <person name="Daum C."/>
            <person name="Ezra D."/>
            <person name="Gonzalez J."/>
            <person name="Henrissat B."/>
            <person name="Kuo A."/>
            <person name="Liang C."/>
            <person name="Lipzen A."/>
            <person name="Lutzoni F."/>
            <person name="Magnuson J."/>
            <person name="Mondo S."/>
            <person name="Nolan M."/>
            <person name="Ohm R."/>
            <person name="Pangilinan J."/>
            <person name="Park H.-J."/>
            <person name="Ramirez L."/>
            <person name="Alfaro M."/>
            <person name="Sun H."/>
            <person name="Tritt A."/>
            <person name="Yoshinaga Y."/>
            <person name="Zwiers L.-H."/>
            <person name="Turgeon B."/>
            <person name="Goodwin S."/>
            <person name="Spatafora J."/>
            <person name="Crous P."/>
            <person name="Grigoriev I."/>
        </authorList>
    </citation>
    <scope>NUCLEOTIDE SEQUENCE</scope>
    <source>
        <strain evidence="5">CBS 107.79</strain>
    </source>
</reference>
<keyword evidence="6" id="KW-1185">Reference proteome</keyword>
<feature type="compositionally biased region" description="Basic and acidic residues" evidence="4">
    <location>
        <begin position="1"/>
        <end position="26"/>
    </location>
</feature>
<proteinExistence type="inferred from homology"/>
<dbReference type="Proteomes" id="UP000800036">
    <property type="component" value="Unassembled WGS sequence"/>
</dbReference>
<evidence type="ECO:0008006" key="7">
    <source>
        <dbReference type="Google" id="ProtNLM"/>
    </source>
</evidence>
<dbReference type="PANTHER" id="PTHR33365:SF11">
    <property type="entry name" value="TAT PATHWAY SIGNAL SEQUENCE"/>
    <property type="match status" value="1"/>
</dbReference>
<feature type="region of interest" description="Disordered" evidence="4">
    <location>
        <begin position="1"/>
        <end position="27"/>
    </location>
</feature>
<dbReference type="EMBL" id="ML976684">
    <property type="protein sequence ID" value="KAF1972912.1"/>
    <property type="molecule type" value="Genomic_DNA"/>
</dbReference>
<name>A0A6A5VA87_9PLEO</name>
<evidence type="ECO:0000256" key="4">
    <source>
        <dbReference type="SAM" id="MobiDB-lite"/>
    </source>
</evidence>
<evidence type="ECO:0000256" key="3">
    <source>
        <dbReference type="ARBA" id="ARBA00035112"/>
    </source>
</evidence>
<protein>
    <recommendedName>
        <fullName evidence="7">Oxidase ustYa</fullName>
    </recommendedName>
</protein>
<comment type="pathway">
    <text evidence="1">Mycotoxin biosynthesis.</text>
</comment>
<comment type="similarity">
    <text evidence="3">Belongs to the ustYa family.</text>
</comment>
<evidence type="ECO:0000256" key="1">
    <source>
        <dbReference type="ARBA" id="ARBA00004685"/>
    </source>
</evidence>
<organism evidence="5 6">
    <name type="scientific">Bimuria novae-zelandiae CBS 107.79</name>
    <dbReference type="NCBI Taxonomy" id="1447943"/>
    <lineage>
        <taxon>Eukaryota</taxon>
        <taxon>Fungi</taxon>
        <taxon>Dikarya</taxon>
        <taxon>Ascomycota</taxon>
        <taxon>Pezizomycotina</taxon>
        <taxon>Dothideomycetes</taxon>
        <taxon>Pleosporomycetidae</taxon>
        <taxon>Pleosporales</taxon>
        <taxon>Massarineae</taxon>
        <taxon>Didymosphaeriaceae</taxon>
        <taxon>Bimuria</taxon>
    </lineage>
</organism>
<evidence type="ECO:0000256" key="2">
    <source>
        <dbReference type="ARBA" id="ARBA00023002"/>
    </source>
</evidence>
<dbReference type="GO" id="GO:0016491">
    <property type="term" value="F:oxidoreductase activity"/>
    <property type="evidence" value="ECO:0007669"/>
    <property type="project" value="UniProtKB-KW"/>
</dbReference>
<dbReference type="PANTHER" id="PTHR33365">
    <property type="entry name" value="YALI0B05434P"/>
    <property type="match status" value="1"/>
</dbReference>
<keyword evidence="2" id="KW-0560">Oxidoreductase</keyword>
<evidence type="ECO:0000313" key="5">
    <source>
        <dbReference type="EMBL" id="KAF1972912.1"/>
    </source>
</evidence>
<dbReference type="Pfam" id="PF11807">
    <property type="entry name" value="UstYa"/>
    <property type="match status" value="1"/>
</dbReference>
<evidence type="ECO:0000313" key="6">
    <source>
        <dbReference type="Proteomes" id="UP000800036"/>
    </source>
</evidence>
<dbReference type="GO" id="GO:0043386">
    <property type="term" value="P:mycotoxin biosynthetic process"/>
    <property type="evidence" value="ECO:0007669"/>
    <property type="project" value="InterPro"/>
</dbReference>
<dbReference type="AlphaFoldDB" id="A0A6A5VA87"/>
<sequence length="258" mass="28979">MAFTKEGTHEEEAFLPNRHSDHDYDRPPAQTHWRAPHFIRLLIELAMASTILLLLIRHSSTSCSPLRRTPVPRFPRKIYTFQSNPHYTPDNMFTNQSTTLRALHNWIELSSPSRGYIIAPPNSSLHSTLPPLTHPQSYDLPTPYTIALDRHTSGPGYMVSVFHQLHCLSYLAVHFRQGYDGMPLSDEVAQHAVHCLNYLRQGITCSADVTLEGQTAAGPGEGSEHECVDYEAVLEWAGGEGVVGMRWREGLLPEEGTL</sequence>
<accession>A0A6A5VA87</accession>
<dbReference type="InterPro" id="IPR021765">
    <property type="entry name" value="UstYa-like"/>
</dbReference>
<gene>
    <name evidence="5" type="ORF">BU23DRAFT_589861</name>
</gene>